<comment type="subcellular location">
    <subcellularLocation>
        <location evidence="1">Nucleus</location>
    </subcellularLocation>
</comment>
<keyword evidence="5" id="KW-1185">Reference proteome</keyword>
<evidence type="ECO:0000259" key="2">
    <source>
        <dbReference type="PROSITE" id="PS50071"/>
    </source>
</evidence>
<feature type="DNA-binding region" description="Homeobox" evidence="1">
    <location>
        <begin position="50"/>
        <end position="113"/>
    </location>
</feature>
<organism evidence="3">
    <name type="scientific">Hexamita inflata</name>
    <dbReference type="NCBI Taxonomy" id="28002"/>
    <lineage>
        <taxon>Eukaryota</taxon>
        <taxon>Metamonada</taxon>
        <taxon>Diplomonadida</taxon>
        <taxon>Hexamitidae</taxon>
        <taxon>Hexamitinae</taxon>
        <taxon>Hexamita</taxon>
    </lineage>
</organism>
<feature type="domain" description="Homeobox" evidence="2">
    <location>
        <begin position="48"/>
        <end position="112"/>
    </location>
</feature>
<keyword evidence="1 3" id="KW-0238">DNA-binding</keyword>
<evidence type="ECO:0000313" key="4">
    <source>
        <dbReference type="EMBL" id="CAL6064382.1"/>
    </source>
</evidence>
<dbReference type="GO" id="GO:0003677">
    <property type="term" value="F:DNA binding"/>
    <property type="evidence" value="ECO:0007669"/>
    <property type="project" value="UniProtKB-UniRule"/>
</dbReference>
<dbReference type="PROSITE" id="PS50071">
    <property type="entry name" value="HOMEOBOX_2"/>
    <property type="match status" value="1"/>
</dbReference>
<dbReference type="Gene3D" id="1.10.10.60">
    <property type="entry name" value="Homeodomain-like"/>
    <property type="match status" value="1"/>
</dbReference>
<dbReference type="SUPFAM" id="SSF46689">
    <property type="entry name" value="Homeodomain-like"/>
    <property type="match status" value="1"/>
</dbReference>
<accession>A0AA86P120</accession>
<reference evidence="4 5" key="2">
    <citation type="submission" date="2024-07" db="EMBL/GenBank/DDBJ databases">
        <authorList>
            <person name="Akdeniz Z."/>
        </authorList>
    </citation>
    <scope>NUCLEOTIDE SEQUENCE [LARGE SCALE GENOMIC DNA]</scope>
</reference>
<evidence type="ECO:0000313" key="3">
    <source>
        <dbReference type="EMBL" id="CAI9928626.1"/>
    </source>
</evidence>
<reference evidence="3" key="1">
    <citation type="submission" date="2023-06" db="EMBL/GenBank/DDBJ databases">
        <authorList>
            <person name="Kurt Z."/>
        </authorList>
    </citation>
    <scope>NUCLEOTIDE SEQUENCE</scope>
</reference>
<keyword evidence="1 3" id="KW-0371">Homeobox</keyword>
<name>A0AA86P120_9EUKA</name>
<dbReference type="InterPro" id="IPR001356">
    <property type="entry name" value="HD"/>
</dbReference>
<dbReference type="AlphaFoldDB" id="A0AA86P120"/>
<dbReference type="EMBL" id="CAXDID020000250">
    <property type="protein sequence ID" value="CAL6064382.1"/>
    <property type="molecule type" value="Genomic_DNA"/>
</dbReference>
<comment type="caution">
    <text evidence="3">The sequence shown here is derived from an EMBL/GenBank/DDBJ whole genome shotgun (WGS) entry which is preliminary data.</text>
</comment>
<dbReference type="GO" id="GO:0005634">
    <property type="term" value="C:nucleus"/>
    <property type="evidence" value="ECO:0007669"/>
    <property type="project" value="UniProtKB-SubCell"/>
</dbReference>
<dbReference type="Proteomes" id="UP001642409">
    <property type="component" value="Unassembled WGS sequence"/>
</dbReference>
<dbReference type="EMBL" id="CATOUU010000409">
    <property type="protein sequence ID" value="CAI9928626.1"/>
    <property type="molecule type" value="Genomic_DNA"/>
</dbReference>
<keyword evidence="1" id="KW-0539">Nucleus</keyword>
<gene>
    <name evidence="3" type="ORF">HINF_LOCUS16271</name>
    <name evidence="4" type="ORF">HINF_LOCUS51327</name>
</gene>
<evidence type="ECO:0000256" key="1">
    <source>
        <dbReference type="PROSITE-ProRule" id="PRU00108"/>
    </source>
</evidence>
<evidence type="ECO:0000313" key="5">
    <source>
        <dbReference type="Proteomes" id="UP001642409"/>
    </source>
</evidence>
<protein>
    <submittedName>
        <fullName evidence="3">Homeobox domain-containing protein</fullName>
    </submittedName>
    <submittedName>
        <fullName evidence="4">Homeobox_domain-containing protein</fullName>
    </submittedName>
</protein>
<proteinExistence type="predicted"/>
<sequence>MIRIPKLLAVGLNMDYYSDPGLFNRISELCKVIMGQEKMILSHYADDNVMIKTKTTFTTKEQVTLFRYFEIYKHEGKSINSQVITEICEQINRTEKEIKQWWYNRRSDVRDNTYIIPVNVQLVLNEFTLWSAQKQNQESNNKIQ</sequence>
<dbReference type="InterPro" id="IPR009057">
    <property type="entry name" value="Homeodomain-like_sf"/>
</dbReference>